<protein>
    <submittedName>
        <fullName evidence="2">Uncharacterized protein</fullName>
    </submittedName>
</protein>
<feature type="transmembrane region" description="Helical" evidence="1">
    <location>
        <begin position="210"/>
        <end position="228"/>
    </location>
</feature>
<keyword evidence="1" id="KW-1133">Transmembrane helix</keyword>
<dbReference type="AlphaFoldDB" id="N1VXC5"/>
<evidence type="ECO:0000256" key="1">
    <source>
        <dbReference type="SAM" id="Phobius"/>
    </source>
</evidence>
<evidence type="ECO:0000313" key="3">
    <source>
        <dbReference type="Proteomes" id="UP000012227"/>
    </source>
</evidence>
<keyword evidence="1" id="KW-0472">Membrane</keyword>
<sequence length="325" mass="38344">MIVKEEEIDSLSQPKAQQDAVLIKQKFDLRRTQYQICKKNRIYSLEIWQTLEDEIKEFEEKFLQWNNQWSQTYQSNNLTAIKSFLKEGNTIFEKMENFLKNQQLFDDIETSSNVSFRKTLHENIETKFLELSENFTNQIKEGINSLVRLKGELNLTKNFGEKISKQVESSKYGNWIFFSLFLSLLFLYGLILIVPFFYSPLKEFEYWQQWGIRLTISIPTGLILYFVFNQYRFYKLSYTKYQHLETFIGGGITSLHSLLDANSKLKDETSKSIADLFISIDDILKPIVNKNSPYPFDLKDLNKSVNDLLKNLESISKIKKDNPIQ</sequence>
<name>N1VXC5_9LEPT</name>
<accession>N1VXC5</accession>
<dbReference type="EMBL" id="AOGY02000068">
    <property type="protein sequence ID" value="EMY68604.1"/>
    <property type="molecule type" value="Genomic_DNA"/>
</dbReference>
<reference evidence="2 3" key="1">
    <citation type="submission" date="2013-03" db="EMBL/GenBank/DDBJ databases">
        <authorList>
            <person name="Harkins D.M."/>
            <person name="Durkin A.S."/>
            <person name="Brinkac L.M."/>
            <person name="Haft D.H."/>
            <person name="Selengut J.D."/>
            <person name="Sanka R."/>
            <person name="DePew J."/>
            <person name="Purushe J."/>
            <person name="Galloway R.L."/>
            <person name="Vinetz J.M."/>
            <person name="Sutton G.G."/>
            <person name="Nierman W.C."/>
            <person name="Fouts D.E."/>
        </authorList>
    </citation>
    <scope>NUCLEOTIDE SEQUENCE [LARGE SCALE GENOMIC DNA]</scope>
    <source>
        <strain evidence="2 3">Waz Holland</strain>
    </source>
</reference>
<evidence type="ECO:0000313" key="2">
    <source>
        <dbReference type="EMBL" id="EMY68604.1"/>
    </source>
</evidence>
<dbReference type="STRING" id="1218591.LEP1GSC199_0610"/>
<dbReference type="RefSeq" id="WP_002987899.1">
    <property type="nucleotide sequence ID" value="NZ_AOGY02000068.1"/>
</dbReference>
<dbReference type="Proteomes" id="UP000012227">
    <property type="component" value="Unassembled WGS sequence"/>
</dbReference>
<organism evidence="2 3">
    <name type="scientific">Leptospira vanthielii serovar Holland str. Waz Holland = ATCC 700522</name>
    <dbReference type="NCBI Taxonomy" id="1218591"/>
    <lineage>
        <taxon>Bacteria</taxon>
        <taxon>Pseudomonadati</taxon>
        <taxon>Spirochaetota</taxon>
        <taxon>Spirochaetia</taxon>
        <taxon>Leptospirales</taxon>
        <taxon>Leptospiraceae</taxon>
        <taxon>Leptospira</taxon>
    </lineage>
</organism>
<keyword evidence="1" id="KW-0812">Transmembrane</keyword>
<proteinExistence type="predicted"/>
<gene>
    <name evidence="2" type="ORF">LEP1GSC199_0610</name>
</gene>
<comment type="caution">
    <text evidence="2">The sequence shown here is derived from an EMBL/GenBank/DDBJ whole genome shotgun (WGS) entry which is preliminary data.</text>
</comment>
<feature type="transmembrane region" description="Helical" evidence="1">
    <location>
        <begin position="175"/>
        <end position="198"/>
    </location>
</feature>